<dbReference type="PROSITE" id="PS51450">
    <property type="entry name" value="LRR"/>
    <property type="match status" value="1"/>
</dbReference>
<sequence length="131" mass="15495">MANNNQINDLAYIPQQPNLTTLHLEHNQINKIKQIKLLKNCENLTELSFGHVNQNSIRSISNQQNTNQICYDSLYPLFVIKELSQLQLLDYDDNQGDYGPEYIYKYISETQRQISKKQYYDDIEYKESIVE</sequence>
<reference evidence="1" key="1">
    <citation type="submission" date="2023-06" db="EMBL/GenBank/DDBJ databases">
        <authorList>
            <person name="Kurt Z."/>
        </authorList>
    </citation>
    <scope>NUCLEOTIDE SEQUENCE</scope>
</reference>
<dbReference type="EMBL" id="CAXDID020000053">
    <property type="protein sequence ID" value="CAL6006157.1"/>
    <property type="molecule type" value="Genomic_DNA"/>
</dbReference>
<dbReference type="InterPro" id="IPR032675">
    <property type="entry name" value="LRR_dom_sf"/>
</dbReference>
<dbReference type="Gene3D" id="3.80.10.10">
    <property type="entry name" value="Ribonuclease Inhibitor"/>
    <property type="match status" value="1"/>
</dbReference>
<protein>
    <submittedName>
        <fullName evidence="1">Leucine-rich repeat domain superfamily</fullName>
    </submittedName>
    <submittedName>
        <fullName evidence="2">Leucine-rich_repeat domain superfamily</fullName>
    </submittedName>
</protein>
<comment type="caution">
    <text evidence="1">The sequence shown here is derived from an EMBL/GenBank/DDBJ whole genome shotgun (WGS) entry which is preliminary data.</text>
</comment>
<evidence type="ECO:0000313" key="1">
    <source>
        <dbReference type="EMBL" id="CAI9916647.1"/>
    </source>
</evidence>
<proteinExistence type="predicted"/>
<evidence type="ECO:0000313" key="3">
    <source>
        <dbReference type="Proteomes" id="UP001642409"/>
    </source>
</evidence>
<dbReference type="Proteomes" id="UP001642409">
    <property type="component" value="Unassembled WGS sequence"/>
</dbReference>
<keyword evidence="3" id="KW-1185">Reference proteome</keyword>
<accession>A0AA86TI75</accession>
<reference evidence="2 3" key="2">
    <citation type="submission" date="2024-07" db="EMBL/GenBank/DDBJ databases">
        <authorList>
            <person name="Akdeniz Z."/>
        </authorList>
    </citation>
    <scope>NUCLEOTIDE SEQUENCE [LARGE SCALE GENOMIC DNA]</scope>
</reference>
<dbReference type="AlphaFoldDB" id="A0AA86TI75"/>
<dbReference type="EMBL" id="CATOUU010000108">
    <property type="protein sequence ID" value="CAI9916647.1"/>
    <property type="molecule type" value="Genomic_DNA"/>
</dbReference>
<gene>
    <name evidence="2" type="ORF">HINF_LOCUS20022</name>
    <name evidence="1" type="ORF">HINF_LOCUS4292</name>
</gene>
<dbReference type="SUPFAM" id="SSF52058">
    <property type="entry name" value="L domain-like"/>
    <property type="match status" value="1"/>
</dbReference>
<evidence type="ECO:0000313" key="2">
    <source>
        <dbReference type="EMBL" id="CAL6006157.1"/>
    </source>
</evidence>
<name>A0AA86TI75_9EUKA</name>
<organism evidence="1">
    <name type="scientific">Hexamita inflata</name>
    <dbReference type="NCBI Taxonomy" id="28002"/>
    <lineage>
        <taxon>Eukaryota</taxon>
        <taxon>Metamonada</taxon>
        <taxon>Diplomonadida</taxon>
        <taxon>Hexamitidae</taxon>
        <taxon>Hexamitinae</taxon>
        <taxon>Hexamita</taxon>
    </lineage>
</organism>
<dbReference type="InterPro" id="IPR001611">
    <property type="entry name" value="Leu-rich_rpt"/>
</dbReference>